<sequence>MEASAGGRRRLERRQMRLKWINSQALPSLRHSTIHHHGDGHHATLLFPLIRRDGTPAHKTRVLSNVSSAMDDYRRLLCHGDPSTRRRSPGRSGDQRR</sequence>
<evidence type="ECO:0000313" key="3">
    <source>
        <dbReference type="Proteomes" id="UP000324091"/>
    </source>
</evidence>
<proteinExistence type="predicted"/>
<name>A0A5C6NT70_9TELE</name>
<comment type="caution">
    <text evidence="2">The sequence shown here is derived from an EMBL/GenBank/DDBJ whole genome shotgun (WGS) entry which is preliminary data.</text>
</comment>
<accession>A0A5C6NT70</accession>
<feature type="region of interest" description="Disordered" evidence="1">
    <location>
        <begin position="76"/>
        <end position="97"/>
    </location>
</feature>
<keyword evidence="3" id="KW-1185">Reference proteome</keyword>
<gene>
    <name evidence="2" type="ORF">D4764_18G0009820</name>
</gene>
<protein>
    <submittedName>
        <fullName evidence="2">Uncharacterized protein</fullName>
    </submittedName>
</protein>
<evidence type="ECO:0000256" key="1">
    <source>
        <dbReference type="SAM" id="MobiDB-lite"/>
    </source>
</evidence>
<evidence type="ECO:0000313" key="2">
    <source>
        <dbReference type="EMBL" id="TWW70176.1"/>
    </source>
</evidence>
<dbReference type="EMBL" id="RHFK02000010">
    <property type="protein sequence ID" value="TWW70176.1"/>
    <property type="molecule type" value="Genomic_DNA"/>
</dbReference>
<dbReference type="Proteomes" id="UP000324091">
    <property type="component" value="Chromosome 18"/>
</dbReference>
<reference evidence="2 3" key="1">
    <citation type="submission" date="2019-04" db="EMBL/GenBank/DDBJ databases">
        <title>Chromosome genome assembly for Takifugu flavidus.</title>
        <authorList>
            <person name="Xiao S."/>
        </authorList>
    </citation>
    <scope>NUCLEOTIDE SEQUENCE [LARGE SCALE GENOMIC DNA]</scope>
    <source>
        <strain evidence="2">HTHZ2018</strain>
        <tissue evidence="2">Muscle</tissue>
    </source>
</reference>
<organism evidence="2 3">
    <name type="scientific">Takifugu flavidus</name>
    <name type="common">sansaifugu</name>
    <dbReference type="NCBI Taxonomy" id="433684"/>
    <lineage>
        <taxon>Eukaryota</taxon>
        <taxon>Metazoa</taxon>
        <taxon>Chordata</taxon>
        <taxon>Craniata</taxon>
        <taxon>Vertebrata</taxon>
        <taxon>Euteleostomi</taxon>
        <taxon>Actinopterygii</taxon>
        <taxon>Neopterygii</taxon>
        <taxon>Teleostei</taxon>
        <taxon>Neoteleostei</taxon>
        <taxon>Acanthomorphata</taxon>
        <taxon>Eupercaria</taxon>
        <taxon>Tetraodontiformes</taxon>
        <taxon>Tetradontoidea</taxon>
        <taxon>Tetraodontidae</taxon>
        <taxon>Takifugu</taxon>
    </lineage>
</organism>
<dbReference type="AlphaFoldDB" id="A0A5C6NT70"/>